<evidence type="ECO:0000256" key="1">
    <source>
        <dbReference type="SAM" id="Phobius"/>
    </source>
</evidence>
<organism evidence="2 3">
    <name type="scientific">Pseudomonas rhodesiae</name>
    <dbReference type="NCBI Taxonomy" id="76760"/>
    <lineage>
        <taxon>Bacteria</taxon>
        <taxon>Pseudomonadati</taxon>
        <taxon>Pseudomonadota</taxon>
        <taxon>Gammaproteobacteria</taxon>
        <taxon>Pseudomonadales</taxon>
        <taxon>Pseudomonadaceae</taxon>
        <taxon>Pseudomonas</taxon>
    </lineage>
</organism>
<feature type="transmembrane region" description="Helical" evidence="1">
    <location>
        <begin position="363"/>
        <end position="380"/>
    </location>
</feature>
<dbReference type="GO" id="GO:0005886">
    <property type="term" value="C:plasma membrane"/>
    <property type="evidence" value="ECO:0007669"/>
    <property type="project" value="InterPro"/>
</dbReference>
<dbReference type="Pfam" id="PF04632">
    <property type="entry name" value="FUSC"/>
    <property type="match status" value="1"/>
</dbReference>
<comment type="caution">
    <text evidence="2">The sequence shown here is derived from an EMBL/GenBank/DDBJ whole genome shotgun (WGS) entry which is preliminary data.</text>
</comment>
<accession>A0A8I1DZP0</accession>
<feature type="transmembrane region" description="Helical" evidence="1">
    <location>
        <begin position="72"/>
        <end position="90"/>
    </location>
</feature>
<dbReference type="EMBL" id="JAEILH010000005">
    <property type="protein sequence ID" value="MBI6622585.1"/>
    <property type="molecule type" value="Genomic_DNA"/>
</dbReference>
<feature type="transmembrane region" description="Helical" evidence="1">
    <location>
        <begin position="493"/>
        <end position="510"/>
    </location>
</feature>
<keyword evidence="1" id="KW-0472">Membrane</keyword>
<evidence type="ECO:0000313" key="3">
    <source>
        <dbReference type="Proteomes" id="UP000645865"/>
    </source>
</evidence>
<evidence type="ECO:0000313" key="2">
    <source>
        <dbReference type="EMBL" id="MBI6622585.1"/>
    </source>
</evidence>
<keyword evidence="1" id="KW-1133">Transmembrane helix</keyword>
<feature type="transmembrane region" description="Helical" evidence="1">
    <location>
        <begin position="462"/>
        <end position="481"/>
    </location>
</feature>
<gene>
    <name evidence="2" type="ORF">YA0853_02775</name>
</gene>
<feature type="transmembrane region" description="Helical" evidence="1">
    <location>
        <begin position="96"/>
        <end position="114"/>
    </location>
</feature>
<dbReference type="Proteomes" id="UP000645865">
    <property type="component" value="Unassembled WGS sequence"/>
</dbReference>
<dbReference type="InterPro" id="IPR006726">
    <property type="entry name" value="PHBA_efflux_AaeB/fusaric-R"/>
</dbReference>
<keyword evidence="1" id="KW-0812">Transmembrane</keyword>
<protein>
    <submittedName>
        <fullName evidence="2">FUSC family protein</fullName>
    </submittedName>
</protein>
<feature type="transmembrane region" description="Helical" evidence="1">
    <location>
        <begin position="121"/>
        <end position="139"/>
    </location>
</feature>
<reference evidence="2" key="1">
    <citation type="submission" date="2020-12" db="EMBL/GenBank/DDBJ databases">
        <title>Comparative genomic insights into the epidemiology and virulence of plant pathogenic Pseudomonads from Turkey.</title>
        <authorList>
            <person name="Dillon M."/>
            <person name="Ruiz-Bedoya T."/>
            <person name="Bendalovic-Torma C."/>
            <person name="Guttman K.M."/>
            <person name="Kwak H."/>
            <person name="Middleton M.A."/>
            <person name="Wang P.W."/>
            <person name="Horuz S."/>
            <person name="Aysan Y."/>
            <person name="Guttman D.S."/>
        </authorList>
    </citation>
    <scope>NUCLEOTIDE SEQUENCE</scope>
    <source>
        <strain evidence="2">S5_IA_3a</strain>
    </source>
</reference>
<proteinExistence type="predicted"/>
<feature type="transmembrane region" description="Helical" evidence="1">
    <location>
        <begin position="437"/>
        <end position="455"/>
    </location>
</feature>
<dbReference type="RefSeq" id="WP_034111268.1">
    <property type="nucleotide sequence ID" value="NZ_CAUQUF010000033.1"/>
</dbReference>
<feature type="transmembrane region" description="Helical" evidence="1">
    <location>
        <begin position="151"/>
        <end position="168"/>
    </location>
</feature>
<dbReference type="AlphaFoldDB" id="A0A8I1DZP0"/>
<feature type="transmembrane region" description="Helical" evidence="1">
    <location>
        <begin position="45"/>
        <end position="65"/>
    </location>
</feature>
<dbReference type="GO" id="GO:0022857">
    <property type="term" value="F:transmembrane transporter activity"/>
    <property type="evidence" value="ECO:0007669"/>
    <property type="project" value="InterPro"/>
</dbReference>
<sequence>MAEYVRRALASLPLPWTADTFAYVLRSIIAATLALWLGFELQLDSPFSAASTVLLLVHPVQGAVVGKGFNRMVGTLIGVTAAFILLGMFAQQMLLFIFGVGLWLGLCVAAMTLLRHYQATAAVVAGYTVCLALGPAIVAPEQGFDHIVTRGTAVVVGVFSLSLIATLGSRKTIDRKLLNALVDVSARAAHQLADRFTNEEAPELAAQRAQLSMDIGKVDELLGIGWGESVLIRTRLPVIQTGLAQLQSAVMDIRLDDHDAPGWWLNRISKPLQHLGVALADRTVDFTTAADRVKQAMNALENEETVGGLCADSALTALGVERLREQLADLHAALHSFSSLERDTQARQTVKGFHRNYQDAARNGLRALGATLVAGAVWYLSGWNQGPTLLAVLGPCCTLSAAAPDPVQGIIGFIKGTFYATLAALVCKFLLMPAINGFPLLVVMLALFWSFGIHATTRPRQALIGIAYLIAFNTLVSTGATAHYDFADFVNQALAWFVAMGICLLAFNIVPKKPQHTVQALKRSLLHATRRLLHRADTLNHRRWQAQQQHRIVALKSLLGAHRQGDYEAGYLSLQLSRELARLQHHTRRLPPGSPIARCAATANRRLTRSTYHTAIGAAQARRAAKSMQRLGAEQWAARYRNLAWLLERYENATTAIT</sequence>
<feature type="transmembrane region" description="Helical" evidence="1">
    <location>
        <begin position="21"/>
        <end position="39"/>
    </location>
</feature>
<name>A0A8I1DZP0_9PSED</name>